<evidence type="ECO:0000313" key="1">
    <source>
        <dbReference type="EMBL" id="GGG30252.1"/>
    </source>
</evidence>
<evidence type="ECO:0008006" key="3">
    <source>
        <dbReference type="Google" id="ProtNLM"/>
    </source>
</evidence>
<dbReference type="Pfam" id="PF13692">
    <property type="entry name" value="Glyco_trans_1_4"/>
    <property type="match status" value="1"/>
</dbReference>
<gene>
    <name evidence="1" type="ORF">GCM10010964_17710</name>
</gene>
<dbReference type="Proteomes" id="UP000597507">
    <property type="component" value="Unassembled WGS sequence"/>
</dbReference>
<dbReference type="SUPFAM" id="SSF53756">
    <property type="entry name" value="UDP-Glycosyltransferase/glycogen phosphorylase"/>
    <property type="match status" value="1"/>
</dbReference>
<reference evidence="1 2" key="1">
    <citation type="journal article" date="2014" name="Int. J. Syst. Evol. Microbiol.">
        <title>Complete genome sequence of Corynebacterium casei LMG S-19264T (=DSM 44701T), isolated from a smear-ripened cheese.</title>
        <authorList>
            <consortium name="US DOE Joint Genome Institute (JGI-PGF)"/>
            <person name="Walter F."/>
            <person name="Albersmeier A."/>
            <person name="Kalinowski J."/>
            <person name="Ruckert C."/>
        </authorList>
    </citation>
    <scope>NUCLEOTIDE SEQUENCE [LARGE SCALE GENOMIC DNA]</scope>
    <source>
        <strain evidence="1 2">CGMCC 1.16330</strain>
    </source>
</reference>
<sequence length="427" mass="45903">MRVESTAARPMRLVLVTDEVPRPGLAGHLAVNHAILSHFAARGHEVIVLLAQPRLPWPVQRLAPARLEPASRVRVEGRGLLRGRGWIAVPPRPALRILARQALGLLPVGPRERLRRRARAGEYGLVDAVLGRFLEPAAADWAAARIADLAPGAVLVDTIFRAPLLRDPRLAGTRSVLIAHDVFHRRHASLSARGLRLHPASLTREEECGLLRLARVVAAIQPEEEALLRALLPDRRVLCAPMPAVPRPRPPSVAREPGLLAFVGSDSVHNLDGIRWFLAEVWPLLRRLLPGARLEICGSVGRALGPGLPRGVRARGIVPDLAPVLHRAACAVAPVLAGSGLKIKLLDCVAHGLPVVTTPVGAEGFAPTPDRPFAVATDAEAFAREAARLAADEAGFARRERAALDYCALYAPDRVFAALTEAVEETG</sequence>
<proteinExistence type="predicted"/>
<dbReference type="Gene3D" id="3.40.50.2000">
    <property type="entry name" value="Glycogen Phosphorylase B"/>
    <property type="match status" value="1"/>
</dbReference>
<evidence type="ECO:0000313" key="2">
    <source>
        <dbReference type="Proteomes" id="UP000597507"/>
    </source>
</evidence>
<accession>A0A8J2ZAK1</accession>
<comment type="caution">
    <text evidence="1">The sequence shown here is derived from an EMBL/GenBank/DDBJ whole genome shotgun (WGS) entry which is preliminary data.</text>
</comment>
<dbReference type="AlphaFoldDB" id="A0A8J2ZAK1"/>
<organism evidence="1 2">
    <name type="scientific">Caldovatus sediminis</name>
    <dbReference type="NCBI Taxonomy" id="2041189"/>
    <lineage>
        <taxon>Bacteria</taxon>
        <taxon>Pseudomonadati</taxon>
        <taxon>Pseudomonadota</taxon>
        <taxon>Alphaproteobacteria</taxon>
        <taxon>Acetobacterales</taxon>
        <taxon>Roseomonadaceae</taxon>
        <taxon>Caldovatus</taxon>
    </lineage>
</organism>
<keyword evidence="2" id="KW-1185">Reference proteome</keyword>
<name>A0A8J2ZAK1_9PROT</name>
<protein>
    <recommendedName>
        <fullName evidence="3">Glycosyltransferase</fullName>
    </recommendedName>
</protein>
<dbReference type="EMBL" id="BMKS01000004">
    <property type="protein sequence ID" value="GGG30252.1"/>
    <property type="molecule type" value="Genomic_DNA"/>
</dbReference>